<name>A0ABR8LS46_9FLAO</name>
<accession>A0ABR8LS46</accession>
<evidence type="ECO:0000256" key="1">
    <source>
        <dbReference type="ARBA" id="ARBA00022679"/>
    </source>
</evidence>
<organism evidence="2 3">
    <name type="scientific">Olleya marilimosa</name>
    <dbReference type="NCBI Taxonomy" id="272164"/>
    <lineage>
        <taxon>Bacteria</taxon>
        <taxon>Pseudomonadati</taxon>
        <taxon>Bacteroidota</taxon>
        <taxon>Flavobacteriia</taxon>
        <taxon>Flavobacteriales</taxon>
        <taxon>Flavobacteriaceae</taxon>
    </lineage>
</organism>
<protein>
    <submittedName>
        <fullName evidence="2">Glycosyltransferase family 4 protein</fullName>
    </submittedName>
</protein>
<dbReference type="EMBL" id="JACXXH010000001">
    <property type="protein sequence ID" value="MBD3862526.1"/>
    <property type="molecule type" value="Genomic_DNA"/>
</dbReference>
<dbReference type="Gene3D" id="3.40.50.2000">
    <property type="entry name" value="Glycogen Phosphorylase B"/>
    <property type="match status" value="2"/>
</dbReference>
<dbReference type="Proteomes" id="UP000627521">
    <property type="component" value="Unassembled WGS sequence"/>
</dbReference>
<evidence type="ECO:0000313" key="3">
    <source>
        <dbReference type="Proteomes" id="UP000627521"/>
    </source>
</evidence>
<comment type="caution">
    <text evidence="2">The sequence shown here is derived from an EMBL/GenBank/DDBJ whole genome shotgun (WGS) entry which is preliminary data.</text>
</comment>
<gene>
    <name evidence="2" type="ORF">IEG06_03615</name>
</gene>
<dbReference type="RefSeq" id="WP_191099074.1">
    <property type="nucleotide sequence ID" value="NZ_JACXXF010000001.1"/>
</dbReference>
<dbReference type="PANTHER" id="PTHR46401">
    <property type="entry name" value="GLYCOSYLTRANSFERASE WBBK-RELATED"/>
    <property type="match status" value="1"/>
</dbReference>
<keyword evidence="3" id="KW-1185">Reference proteome</keyword>
<keyword evidence="1" id="KW-0808">Transferase</keyword>
<dbReference type="Pfam" id="PF13692">
    <property type="entry name" value="Glyco_trans_1_4"/>
    <property type="match status" value="1"/>
</dbReference>
<reference evidence="2 3" key="1">
    <citation type="submission" date="2020-09" db="EMBL/GenBank/DDBJ databases">
        <title>Bacillus nautilus sp. nov., Chryseoglobus crepusculi sp. nov, and Psychrobacter noctis sp. nov., isolated from deep-sea sponges from the equatorial Atlantic.</title>
        <authorList>
            <person name="Stennett H.L."/>
            <person name="Williams S.E."/>
        </authorList>
    </citation>
    <scope>NUCLEOTIDE SEQUENCE [LARGE SCALE GENOMIC DNA]</scope>
    <source>
        <strain evidence="2 3">28M-24</strain>
    </source>
</reference>
<dbReference type="SUPFAM" id="SSF53756">
    <property type="entry name" value="UDP-Glycosyltransferase/glycogen phosphorylase"/>
    <property type="match status" value="1"/>
</dbReference>
<evidence type="ECO:0000313" key="2">
    <source>
        <dbReference type="EMBL" id="MBD3862526.1"/>
    </source>
</evidence>
<sequence>MKNILFFYPENPLLKQQGNNARAFCLLEYFKAQNYQVDFVSLEQPDKENFTNTHLDTLKRKHLITNGWLLKRSKRSGIKYLLFSIKQKISNLFNNKVSDFDRIRFGQGEELALITKDKTYDLIIISYAYYHGFLKYLNTTLSKTIVDTHDFLTSQFQSHKQFNLGNYFSHEIQLLNNFDAVWAISSEEHYLYSQFLGDKVKLAPHVLEDNSSKINQVKSIDLIYVASDNSHNVKAAQWFFNNVYPLLNKDITITVVGKISQVIPDFKNVNKQSYVEDLSSLYQASRVSICPMLTGTGLKIKVVEALSYALPVVCNERGLDGLLNKTNNGCMVTNSETEFAAFIDQLLTDKKMYNKQSELAAEFFKQSFSKQSVYSKLNASLK</sequence>
<dbReference type="PANTHER" id="PTHR46401:SF2">
    <property type="entry name" value="GLYCOSYLTRANSFERASE WBBK-RELATED"/>
    <property type="match status" value="1"/>
</dbReference>
<proteinExistence type="predicted"/>